<gene>
    <name evidence="10" type="ORF">FQ775_09700</name>
</gene>
<dbReference type="PANTHER" id="PTHR11795">
    <property type="entry name" value="BRANCHED-CHAIN AMINO ACID TRANSPORT SYSTEM PERMEASE PROTEIN LIVH"/>
    <property type="match status" value="1"/>
</dbReference>
<dbReference type="GO" id="GO:0022857">
    <property type="term" value="F:transmembrane transporter activity"/>
    <property type="evidence" value="ECO:0007669"/>
    <property type="project" value="InterPro"/>
</dbReference>
<dbReference type="InterPro" id="IPR052157">
    <property type="entry name" value="BCAA_transport_permease"/>
</dbReference>
<dbReference type="KEGG" id="niy:FQ775_09700"/>
<proteinExistence type="inferred from homology"/>
<dbReference type="Proteomes" id="UP000321389">
    <property type="component" value="Chromosome"/>
</dbReference>
<dbReference type="CDD" id="cd06582">
    <property type="entry name" value="TM_PBP1_LivH_like"/>
    <property type="match status" value="1"/>
</dbReference>
<keyword evidence="7 9" id="KW-0472">Membrane</keyword>
<evidence type="ECO:0000256" key="9">
    <source>
        <dbReference type="SAM" id="Phobius"/>
    </source>
</evidence>
<dbReference type="Pfam" id="PF02653">
    <property type="entry name" value="BPD_transp_2"/>
    <property type="match status" value="1"/>
</dbReference>
<organism evidence="10 11">
    <name type="scientific">Nitratireductor mangrovi</name>
    <dbReference type="NCBI Taxonomy" id="2599600"/>
    <lineage>
        <taxon>Bacteria</taxon>
        <taxon>Pseudomonadati</taxon>
        <taxon>Pseudomonadota</taxon>
        <taxon>Alphaproteobacteria</taxon>
        <taxon>Hyphomicrobiales</taxon>
        <taxon>Phyllobacteriaceae</taxon>
        <taxon>Nitratireductor</taxon>
    </lineage>
</organism>
<evidence type="ECO:0000256" key="2">
    <source>
        <dbReference type="ARBA" id="ARBA00022448"/>
    </source>
</evidence>
<keyword evidence="3" id="KW-1003">Cell membrane</keyword>
<evidence type="ECO:0000256" key="3">
    <source>
        <dbReference type="ARBA" id="ARBA00022475"/>
    </source>
</evidence>
<keyword evidence="4 9" id="KW-0812">Transmembrane</keyword>
<evidence type="ECO:0000313" key="11">
    <source>
        <dbReference type="Proteomes" id="UP000321389"/>
    </source>
</evidence>
<keyword evidence="6 9" id="KW-1133">Transmembrane helix</keyword>
<evidence type="ECO:0000256" key="4">
    <source>
        <dbReference type="ARBA" id="ARBA00022692"/>
    </source>
</evidence>
<sequence length="288" mass="30407">MNILITGILLSGTYALVALGLTLQYGVARIMNLGNGETLVAACFVAFWLYAAYAINPLLGLLLIAPAAFLINWAIYALALAPLVKRAKNRGQLEADSILATFGLLFLLQGLMILGFGGEYRSYTFLAERFDLFGNSYGLNRVVAFAAAVVICSALWFFLYRTRQGTAMRAVAVDPNSANLVAIDVPRTAAIAFALGGALTACGGALISTFYTFNASMGVIFTMKALIIVIMGGVGDLRGAVLAALILGVSETLVASLIDPGLTLAATYALFILVLLFRPQGIFGRAPS</sequence>
<feature type="transmembrane region" description="Helical" evidence="9">
    <location>
        <begin position="96"/>
        <end position="118"/>
    </location>
</feature>
<feature type="transmembrane region" description="Helical" evidence="9">
    <location>
        <begin position="6"/>
        <end position="27"/>
    </location>
</feature>
<evidence type="ECO:0000256" key="1">
    <source>
        <dbReference type="ARBA" id="ARBA00004651"/>
    </source>
</evidence>
<evidence type="ECO:0000256" key="6">
    <source>
        <dbReference type="ARBA" id="ARBA00022989"/>
    </source>
</evidence>
<dbReference type="EMBL" id="CP042301">
    <property type="protein sequence ID" value="QDZ00634.1"/>
    <property type="molecule type" value="Genomic_DNA"/>
</dbReference>
<keyword evidence="2" id="KW-0813">Transport</keyword>
<comment type="similarity">
    <text evidence="8">Belongs to the binding-protein-dependent transport system permease family. LivHM subfamily.</text>
</comment>
<accession>A0A5B8KY42</accession>
<evidence type="ECO:0000313" key="10">
    <source>
        <dbReference type="EMBL" id="QDZ00634.1"/>
    </source>
</evidence>
<evidence type="ECO:0000256" key="8">
    <source>
        <dbReference type="ARBA" id="ARBA00037998"/>
    </source>
</evidence>
<evidence type="ECO:0000256" key="5">
    <source>
        <dbReference type="ARBA" id="ARBA00022970"/>
    </source>
</evidence>
<feature type="transmembrane region" description="Helical" evidence="9">
    <location>
        <begin position="61"/>
        <end position="84"/>
    </location>
</feature>
<feature type="transmembrane region" description="Helical" evidence="9">
    <location>
        <begin position="225"/>
        <end position="247"/>
    </location>
</feature>
<name>A0A5B8KY42_9HYPH</name>
<dbReference type="AlphaFoldDB" id="A0A5B8KY42"/>
<evidence type="ECO:0000256" key="7">
    <source>
        <dbReference type="ARBA" id="ARBA00023136"/>
    </source>
</evidence>
<keyword evidence="5" id="KW-0029">Amino-acid transport</keyword>
<dbReference type="InterPro" id="IPR001851">
    <property type="entry name" value="ABC_transp_permease"/>
</dbReference>
<feature type="transmembrane region" description="Helical" evidence="9">
    <location>
        <begin position="39"/>
        <end position="55"/>
    </location>
</feature>
<dbReference type="RefSeq" id="WP_146299281.1">
    <property type="nucleotide sequence ID" value="NZ_CP042301.2"/>
</dbReference>
<dbReference type="OrthoDB" id="9807115at2"/>
<reference evidence="10" key="1">
    <citation type="submission" date="2020-04" db="EMBL/GenBank/DDBJ databases">
        <title>Nitratireductor sp. nov. isolated from mangrove soil.</title>
        <authorList>
            <person name="Ye Y."/>
        </authorList>
    </citation>
    <scope>NUCLEOTIDE SEQUENCE</scope>
    <source>
        <strain evidence="10">SY7</strain>
    </source>
</reference>
<protein>
    <submittedName>
        <fullName evidence="10">Branched-chain amino acid ABC transporter permease</fullName>
    </submittedName>
</protein>
<dbReference type="GO" id="GO:0006865">
    <property type="term" value="P:amino acid transport"/>
    <property type="evidence" value="ECO:0007669"/>
    <property type="project" value="UniProtKB-KW"/>
</dbReference>
<feature type="transmembrane region" description="Helical" evidence="9">
    <location>
        <begin position="138"/>
        <end position="159"/>
    </location>
</feature>
<comment type="subcellular location">
    <subcellularLocation>
        <location evidence="1">Cell membrane</location>
        <topology evidence="1">Multi-pass membrane protein</topology>
    </subcellularLocation>
</comment>
<keyword evidence="11" id="KW-1185">Reference proteome</keyword>
<feature type="transmembrane region" description="Helical" evidence="9">
    <location>
        <begin position="189"/>
        <end position="213"/>
    </location>
</feature>
<feature type="transmembrane region" description="Helical" evidence="9">
    <location>
        <begin position="253"/>
        <end position="277"/>
    </location>
</feature>
<dbReference type="GO" id="GO:0005886">
    <property type="term" value="C:plasma membrane"/>
    <property type="evidence" value="ECO:0007669"/>
    <property type="project" value="UniProtKB-SubCell"/>
</dbReference>
<dbReference type="PANTHER" id="PTHR11795:SF445">
    <property type="entry name" value="AMINO ACID ABC TRANSPORTER PERMEASE PROTEIN"/>
    <property type="match status" value="1"/>
</dbReference>